<dbReference type="Pfam" id="PF01183">
    <property type="entry name" value="Glyco_hydro_25"/>
    <property type="match status" value="1"/>
</dbReference>
<feature type="transmembrane region" description="Helical" evidence="2">
    <location>
        <begin position="68"/>
        <end position="85"/>
    </location>
</feature>
<dbReference type="GO" id="GO:0016998">
    <property type="term" value="P:cell wall macromolecule catabolic process"/>
    <property type="evidence" value="ECO:0007669"/>
    <property type="project" value="InterPro"/>
</dbReference>
<dbReference type="PROSITE" id="PS51904">
    <property type="entry name" value="GLYCOSYL_HYDROL_F25_2"/>
    <property type="match status" value="1"/>
</dbReference>
<dbReference type="SUPFAM" id="SSF51445">
    <property type="entry name" value="(Trans)glycosidases"/>
    <property type="match status" value="1"/>
</dbReference>
<keyword evidence="2" id="KW-0472">Membrane</keyword>
<feature type="transmembrane region" description="Helical" evidence="2">
    <location>
        <begin position="12"/>
        <end position="30"/>
    </location>
</feature>
<keyword evidence="2" id="KW-1133">Transmembrane helix</keyword>
<dbReference type="AlphaFoldDB" id="A0A1I0C1Q3"/>
<evidence type="ECO:0000256" key="1">
    <source>
        <dbReference type="ARBA" id="ARBA00010646"/>
    </source>
</evidence>
<dbReference type="Proteomes" id="UP000198558">
    <property type="component" value="Unassembled WGS sequence"/>
</dbReference>
<dbReference type="Gene3D" id="3.20.20.80">
    <property type="entry name" value="Glycosidases"/>
    <property type="match status" value="1"/>
</dbReference>
<proteinExistence type="inferred from homology"/>
<dbReference type="PANTHER" id="PTHR34135:SF2">
    <property type="entry name" value="LYSOZYME"/>
    <property type="match status" value="1"/>
</dbReference>
<dbReference type="PROSITE" id="PS51257">
    <property type="entry name" value="PROKAR_LIPOPROTEIN"/>
    <property type="match status" value="1"/>
</dbReference>
<sequence length="291" mass="34294">MKKKRYFNKKNILYLSLISSITFSCSLYYKRYLPDYLIHSIVIFLVILFFYFSFLLNKYKKQHNFIKSISIIISICLFISSIMIFNHNDKLSKDGIYIGIDISKWNEQVDLQLAIQEIDYVIIRCGYTSSTDGTKTIEDPYFKKNIRQCEELSIPYGIYYYSLARDNIQAKKEALFVNSLLKDKTPDLGVFIDLEDEEFQGNLSNDTLSSIAINFLENIPNYNKKGIYANHHWWTTKLTDNKLNTYIKWKARYNDTPTIEKDYHILQYSETGKIKGVIGDVDLNMISNKYW</sequence>
<reference evidence="4" key="1">
    <citation type="submission" date="2016-10" db="EMBL/GenBank/DDBJ databases">
        <authorList>
            <person name="Varghese N."/>
            <person name="Submissions S."/>
        </authorList>
    </citation>
    <scope>NUCLEOTIDE SEQUENCE [LARGE SCALE GENOMIC DNA]</scope>
    <source>
        <strain evidence="4">DSM 1551</strain>
    </source>
</reference>
<dbReference type="GO" id="GO:0003796">
    <property type="term" value="F:lysozyme activity"/>
    <property type="evidence" value="ECO:0007669"/>
    <property type="project" value="InterPro"/>
</dbReference>
<evidence type="ECO:0000256" key="2">
    <source>
        <dbReference type="SAM" id="Phobius"/>
    </source>
</evidence>
<dbReference type="EMBL" id="FOIN01000002">
    <property type="protein sequence ID" value="SET13213.1"/>
    <property type="molecule type" value="Genomic_DNA"/>
</dbReference>
<dbReference type="InterPro" id="IPR017853">
    <property type="entry name" value="GH"/>
</dbReference>
<accession>A0A1I0C1Q3</accession>
<dbReference type="OrthoDB" id="9783374at2"/>
<protein>
    <submittedName>
        <fullName evidence="3">Lyzozyme M1 (1,4-beta-N-acetylmuramidase), GH25 family</fullName>
    </submittedName>
</protein>
<keyword evidence="2" id="KW-0812">Transmembrane</keyword>
<comment type="similarity">
    <text evidence="1">Belongs to the glycosyl hydrolase 25 family.</text>
</comment>
<evidence type="ECO:0000313" key="3">
    <source>
        <dbReference type="EMBL" id="SET13213.1"/>
    </source>
</evidence>
<dbReference type="GeneID" id="78287338"/>
<dbReference type="GO" id="GO:0009253">
    <property type="term" value="P:peptidoglycan catabolic process"/>
    <property type="evidence" value="ECO:0007669"/>
    <property type="project" value="InterPro"/>
</dbReference>
<feature type="transmembrane region" description="Helical" evidence="2">
    <location>
        <begin position="36"/>
        <end position="56"/>
    </location>
</feature>
<name>A0A1I0C1Q3_9FIRM</name>
<keyword evidence="4" id="KW-1185">Reference proteome</keyword>
<dbReference type="RefSeq" id="WP_092351781.1">
    <property type="nucleotide sequence ID" value="NZ_FOIN01000002.1"/>
</dbReference>
<gene>
    <name evidence="3" type="ORF">SAMN04489758_10231</name>
</gene>
<evidence type="ECO:0000313" key="4">
    <source>
        <dbReference type="Proteomes" id="UP000198558"/>
    </source>
</evidence>
<dbReference type="InterPro" id="IPR002053">
    <property type="entry name" value="Glyco_hydro_25"/>
</dbReference>
<dbReference type="GO" id="GO:0016052">
    <property type="term" value="P:carbohydrate catabolic process"/>
    <property type="evidence" value="ECO:0007669"/>
    <property type="project" value="TreeGrafter"/>
</dbReference>
<dbReference type="PANTHER" id="PTHR34135">
    <property type="entry name" value="LYSOZYME"/>
    <property type="match status" value="1"/>
</dbReference>
<dbReference type="CDD" id="cd06414">
    <property type="entry name" value="GH25_LytC-like"/>
    <property type="match status" value="1"/>
</dbReference>
<organism evidence="3 4">
    <name type="scientific">Thomasclavelia cocleata</name>
    <dbReference type="NCBI Taxonomy" id="69824"/>
    <lineage>
        <taxon>Bacteria</taxon>
        <taxon>Bacillati</taxon>
        <taxon>Bacillota</taxon>
        <taxon>Erysipelotrichia</taxon>
        <taxon>Erysipelotrichales</taxon>
        <taxon>Coprobacillaceae</taxon>
        <taxon>Thomasclavelia</taxon>
    </lineage>
</organism>